<organism evidence="1 2">
    <name type="scientific">Leishmania tarentolae</name>
    <name type="common">Sauroleishmania tarentolae</name>
    <dbReference type="NCBI Taxonomy" id="5689"/>
    <lineage>
        <taxon>Eukaryota</taxon>
        <taxon>Discoba</taxon>
        <taxon>Euglenozoa</taxon>
        <taxon>Kinetoplastea</taxon>
        <taxon>Metakinetoplastina</taxon>
        <taxon>Trypanosomatida</taxon>
        <taxon>Trypanosomatidae</taxon>
        <taxon>Leishmaniinae</taxon>
        <taxon>Leishmania</taxon>
        <taxon>lizard Leishmania</taxon>
    </lineage>
</organism>
<name>A0A640KZK6_LEITA</name>
<dbReference type="EMBL" id="BLBS01000056">
    <property type="protein sequence ID" value="GET92959.1"/>
    <property type="molecule type" value="Genomic_DNA"/>
</dbReference>
<keyword evidence="2" id="KW-1185">Reference proteome</keyword>
<protein>
    <submittedName>
        <fullName evidence="1">TAX-1</fullName>
    </submittedName>
</protein>
<gene>
    <name evidence="1" type="ORF">LtaPh_3544331</name>
</gene>
<dbReference type="VEuPathDB" id="TriTrypDB:LtaPh_3544331"/>
<reference evidence="1" key="1">
    <citation type="submission" date="2019-11" db="EMBL/GenBank/DDBJ databases">
        <title>Leishmania tarentolae CDS.</title>
        <authorList>
            <person name="Goto Y."/>
            <person name="Yamagishi J."/>
        </authorList>
    </citation>
    <scope>NUCLEOTIDE SEQUENCE [LARGE SCALE GENOMIC DNA]</scope>
    <source>
        <strain evidence="1">Parrot Tar II</strain>
    </source>
</reference>
<accession>A0A640KZK6</accession>
<proteinExistence type="predicted"/>
<dbReference type="AlphaFoldDB" id="A0A640KZK6"/>
<dbReference type="Proteomes" id="UP000419144">
    <property type="component" value="Unassembled WGS sequence"/>
</dbReference>
<evidence type="ECO:0000313" key="2">
    <source>
        <dbReference type="Proteomes" id="UP000419144"/>
    </source>
</evidence>
<comment type="caution">
    <text evidence="1">The sequence shown here is derived from an EMBL/GenBank/DDBJ whole genome shotgun (WGS) entry which is preliminary data.</text>
</comment>
<evidence type="ECO:0000313" key="1">
    <source>
        <dbReference type="EMBL" id="GET92959.1"/>
    </source>
</evidence>
<sequence length="371" mass="42439">MVPESVFRYSASRCIWCFSTVIMLCRRCLEIRYLLIFYNTAFRVLVAQVKLCTPVFDLLHNWMAWTVEVLRGDAGIHQVPPCLRLVVDPQKKKSQDKLCPHCTGVRALEALLLNASDAMEHLGCVRQVLTTKSVCRGVASLPQLLRWRVFAVLQLHLHVLAAGHDVRQRCHQVRIPNLLHSIVQRHGTLHAGLRSHYIAKIEVAECSEDVPRSVQERKVVGCSAKLLHRSLQFAVRRVKEPECLVQVCLHGQRDLVRTLQHNVLRKRQHILCISIFLQELLCAGKVKISRYQLYMIRLVELLPQPQHEHTCLLSRFSVPVQQKLSTLLLGFIEEGSNRAADTLPIRGAHRECIDTSDGCIHERDELIKSRL</sequence>